<dbReference type="Proteomes" id="UP001339911">
    <property type="component" value="Unassembled WGS sequence"/>
</dbReference>
<name>A0ABU7SPG9_9ACTN</name>
<dbReference type="EMBL" id="JAZGQL010000038">
    <property type="protein sequence ID" value="MEE6311870.1"/>
    <property type="molecule type" value="Genomic_DNA"/>
</dbReference>
<evidence type="ECO:0000313" key="5">
    <source>
        <dbReference type="EMBL" id="MEE6311870.1"/>
    </source>
</evidence>
<reference evidence="5 6" key="1">
    <citation type="submission" date="2024-01" db="EMBL/GenBank/DDBJ databases">
        <title>Genome insights into Plantactinospora veratri sp. nov.</title>
        <authorList>
            <person name="Wang L."/>
        </authorList>
    </citation>
    <scope>NUCLEOTIDE SEQUENCE [LARGE SCALE GENOMIC DNA]</scope>
    <source>
        <strain evidence="5 6">NEAU-FHS4</strain>
    </source>
</reference>
<dbReference type="Pfam" id="PF00376">
    <property type="entry name" value="MerR"/>
    <property type="match status" value="1"/>
</dbReference>
<evidence type="ECO:0000259" key="4">
    <source>
        <dbReference type="PROSITE" id="PS50937"/>
    </source>
</evidence>
<dbReference type="PANTHER" id="PTHR30204:SF98">
    <property type="entry name" value="HTH-TYPE TRANSCRIPTIONAL REGULATOR ADHR"/>
    <property type="match status" value="1"/>
</dbReference>
<dbReference type="Gene3D" id="1.10.1660.10">
    <property type="match status" value="1"/>
</dbReference>
<evidence type="ECO:0000256" key="3">
    <source>
        <dbReference type="ARBA" id="ARBA00023163"/>
    </source>
</evidence>
<dbReference type="InterPro" id="IPR000551">
    <property type="entry name" value="MerR-type_HTH_dom"/>
</dbReference>
<keyword evidence="1" id="KW-0805">Transcription regulation</keyword>
<feature type="domain" description="HTH merR-type" evidence="4">
    <location>
        <begin position="12"/>
        <end position="79"/>
    </location>
</feature>
<dbReference type="PROSITE" id="PS50937">
    <property type="entry name" value="HTH_MERR_2"/>
    <property type="match status" value="1"/>
</dbReference>
<keyword evidence="3" id="KW-0804">Transcription</keyword>
<keyword evidence="2" id="KW-0238">DNA-binding</keyword>
<accession>A0ABU7SPG9</accession>
<keyword evidence="6" id="KW-1185">Reference proteome</keyword>
<dbReference type="SMART" id="SM00422">
    <property type="entry name" value="HTH_MERR"/>
    <property type="match status" value="1"/>
</dbReference>
<comment type="caution">
    <text evidence="5">The sequence shown here is derived from an EMBL/GenBank/DDBJ whole genome shotgun (WGS) entry which is preliminary data.</text>
</comment>
<sequence length="136" mass="15520">MEIDSPMIDEPTIGQVSDLVGLSPDTLRWYERIGLLETIPRDAAGQRRYRAVDLDRLELLIKMRATGMPVTEMHEYVALIHGGPATRSDRLALLESHRQRTLDRIAALQQDLVVIDRKIDRYRSLLEDDNAQNRAG</sequence>
<dbReference type="PRINTS" id="PR00040">
    <property type="entry name" value="HTHMERR"/>
</dbReference>
<evidence type="ECO:0000256" key="2">
    <source>
        <dbReference type="ARBA" id="ARBA00023125"/>
    </source>
</evidence>
<dbReference type="CDD" id="cd01109">
    <property type="entry name" value="HTH_YyaN"/>
    <property type="match status" value="1"/>
</dbReference>
<evidence type="ECO:0000256" key="1">
    <source>
        <dbReference type="ARBA" id="ARBA00023015"/>
    </source>
</evidence>
<dbReference type="InterPro" id="IPR009061">
    <property type="entry name" value="DNA-bd_dom_put_sf"/>
</dbReference>
<dbReference type="Pfam" id="PF09278">
    <property type="entry name" value="MerR-DNA-bind"/>
    <property type="match status" value="1"/>
</dbReference>
<evidence type="ECO:0000313" key="6">
    <source>
        <dbReference type="Proteomes" id="UP001339911"/>
    </source>
</evidence>
<dbReference type="PANTHER" id="PTHR30204">
    <property type="entry name" value="REDOX-CYCLING DRUG-SENSING TRANSCRIPTIONAL ACTIVATOR SOXR"/>
    <property type="match status" value="1"/>
</dbReference>
<dbReference type="PROSITE" id="PS00552">
    <property type="entry name" value="HTH_MERR_1"/>
    <property type="match status" value="1"/>
</dbReference>
<dbReference type="InterPro" id="IPR047057">
    <property type="entry name" value="MerR_fam"/>
</dbReference>
<gene>
    <name evidence="5" type="ORF">V1634_34080</name>
</gene>
<protein>
    <submittedName>
        <fullName evidence="5">MerR family transcriptional regulator</fullName>
    </submittedName>
</protein>
<organism evidence="5 6">
    <name type="scientific">Plantactinospora veratri</name>
    <dbReference type="NCBI Taxonomy" id="1436122"/>
    <lineage>
        <taxon>Bacteria</taxon>
        <taxon>Bacillati</taxon>
        <taxon>Actinomycetota</taxon>
        <taxon>Actinomycetes</taxon>
        <taxon>Micromonosporales</taxon>
        <taxon>Micromonosporaceae</taxon>
        <taxon>Plantactinospora</taxon>
    </lineage>
</organism>
<proteinExistence type="predicted"/>
<dbReference type="RefSeq" id="WP_331211752.1">
    <property type="nucleotide sequence ID" value="NZ_JAZGQL010000038.1"/>
</dbReference>
<dbReference type="SUPFAM" id="SSF46955">
    <property type="entry name" value="Putative DNA-binding domain"/>
    <property type="match status" value="1"/>
</dbReference>
<dbReference type="InterPro" id="IPR015358">
    <property type="entry name" value="Tscrpt_reg_MerR_DNA-bd"/>
</dbReference>